<dbReference type="Gene3D" id="3.90.950.10">
    <property type="match status" value="1"/>
</dbReference>
<evidence type="ECO:0000313" key="6">
    <source>
        <dbReference type="Proteomes" id="UP000593663"/>
    </source>
</evidence>
<feature type="site" description="Important for substrate specificity" evidence="4">
    <location>
        <position position="11"/>
    </location>
</feature>
<organism evidence="5 6">
    <name type="scientific">Sphingobium fuliginis (strain ATCC 27551)</name>
    <dbReference type="NCBI Taxonomy" id="336203"/>
    <lineage>
        <taxon>Bacteria</taxon>
        <taxon>Pseudomonadati</taxon>
        <taxon>Pseudomonadota</taxon>
        <taxon>Alphaproteobacteria</taxon>
        <taxon>Sphingomonadales</taxon>
        <taxon>Sphingomonadaceae</taxon>
        <taxon>Sphingobium</taxon>
    </lineage>
</organism>
<accession>A0A7M2GEG0</accession>
<keyword evidence="4" id="KW-0963">Cytoplasm</keyword>
<dbReference type="InterPro" id="IPR029001">
    <property type="entry name" value="ITPase-like_fam"/>
</dbReference>
<dbReference type="GO" id="GO:0047429">
    <property type="term" value="F:nucleoside triphosphate diphosphatase activity"/>
    <property type="evidence" value="ECO:0007669"/>
    <property type="project" value="UniProtKB-EC"/>
</dbReference>
<comment type="caution">
    <text evidence="4">Lacks conserved residue(s) required for the propagation of feature annotation.</text>
</comment>
<dbReference type="GO" id="GO:0009117">
    <property type="term" value="P:nucleotide metabolic process"/>
    <property type="evidence" value="ECO:0007669"/>
    <property type="project" value="UniProtKB-KW"/>
</dbReference>
<feature type="active site" description="Proton acceptor" evidence="4">
    <location>
        <position position="69"/>
    </location>
</feature>
<evidence type="ECO:0000256" key="1">
    <source>
        <dbReference type="ARBA" id="ARBA00001968"/>
    </source>
</evidence>
<dbReference type="GO" id="GO:0005737">
    <property type="term" value="C:cytoplasm"/>
    <property type="evidence" value="ECO:0007669"/>
    <property type="project" value="UniProtKB-SubCell"/>
</dbReference>
<reference evidence="6" key="1">
    <citation type="submission" date="2020-08" db="EMBL/GenBank/DDBJ databases">
        <title>Complete genome sequence of Sphingobium barthaii strain KK22, a high-molecular-weight polycyclic aromatic hydrocarbon-degrading soil bacterium.</title>
        <authorList>
            <person name="Mori J.F."/>
            <person name="Kanaly R.A."/>
        </authorList>
    </citation>
    <scope>NUCLEOTIDE SEQUENCE [LARGE SCALE GENOMIC DNA]</scope>
    <source>
        <strain evidence="6">KK22</strain>
    </source>
</reference>
<comment type="catalytic activity">
    <reaction evidence="4">
        <text>UTP + H2O = UMP + diphosphate + H(+)</text>
        <dbReference type="Rhea" id="RHEA:29395"/>
        <dbReference type="ChEBI" id="CHEBI:15377"/>
        <dbReference type="ChEBI" id="CHEBI:15378"/>
        <dbReference type="ChEBI" id="CHEBI:33019"/>
        <dbReference type="ChEBI" id="CHEBI:46398"/>
        <dbReference type="ChEBI" id="CHEBI:57865"/>
        <dbReference type="EC" id="3.6.1.9"/>
    </reaction>
</comment>
<dbReference type="EC" id="3.6.1.9" evidence="4"/>
<dbReference type="EMBL" id="CP060035">
    <property type="protein sequence ID" value="QOT70993.1"/>
    <property type="molecule type" value="Genomic_DNA"/>
</dbReference>
<dbReference type="PIRSF" id="PIRSF006305">
    <property type="entry name" value="Maf"/>
    <property type="match status" value="1"/>
</dbReference>
<evidence type="ECO:0000256" key="3">
    <source>
        <dbReference type="ARBA" id="ARBA00023080"/>
    </source>
</evidence>
<dbReference type="KEGG" id="sbar:H5V43_12880"/>
<comment type="subcellular location">
    <subcellularLocation>
        <location evidence="4">Cytoplasm</location>
    </subcellularLocation>
</comment>
<keyword evidence="2 4" id="KW-0378">Hydrolase</keyword>
<dbReference type="InterPro" id="IPR003697">
    <property type="entry name" value="Maf-like"/>
</dbReference>
<evidence type="ECO:0000313" key="5">
    <source>
        <dbReference type="EMBL" id="QOT70993.1"/>
    </source>
</evidence>
<feature type="site" description="Important for substrate specificity" evidence="4">
    <location>
        <position position="70"/>
    </location>
</feature>
<dbReference type="CDD" id="cd00555">
    <property type="entry name" value="Maf"/>
    <property type="match status" value="1"/>
</dbReference>
<comment type="function">
    <text evidence="4">Nucleoside triphosphate pyrophosphatase that hydrolyzes dTTP and UTP. May have a dual role in cell division arrest and in preventing the incorporation of modified nucleotides into cellular nucleic acids.</text>
</comment>
<name>A0A7M2GEG0_SPHSA</name>
<dbReference type="Pfam" id="PF02545">
    <property type="entry name" value="Maf"/>
    <property type="match status" value="1"/>
</dbReference>
<dbReference type="PANTHER" id="PTHR43213:SF5">
    <property type="entry name" value="BIFUNCTIONAL DTTP_UTP PYROPHOSPHATASE_METHYLTRANSFERASE PROTEIN-RELATED"/>
    <property type="match status" value="1"/>
</dbReference>
<feature type="site" description="Important for substrate specificity" evidence="4">
    <location>
        <position position="153"/>
    </location>
</feature>
<dbReference type="AlphaFoldDB" id="A0A7M2GEG0"/>
<dbReference type="NCBIfam" id="TIGR00172">
    <property type="entry name" value="maf"/>
    <property type="match status" value="1"/>
</dbReference>
<dbReference type="SUPFAM" id="SSF52972">
    <property type="entry name" value="ITPase-like"/>
    <property type="match status" value="1"/>
</dbReference>
<dbReference type="Proteomes" id="UP000593663">
    <property type="component" value="Chromosome 1"/>
</dbReference>
<proteinExistence type="inferred from homology"/>
<comment type="similarity">
    <text evidence="4">Belongs to the Maf family. YhdE subfamily.</text>
</comment>
<dbReference type="PANTHER" id="PTHR43213">
    <property type="entry name" value="BIFUNCTIONAL DTTP/UTP PYROPHOSPHATASE/METHYLTRANSFERASE PROTEIN-RELATED"/>
    <property type="match status" value="1"/>
</dbReference>
<comment type="cofactor">
    <cofactor evidence="1 4">
        <name>a divalent metal cation</name>
        <dbReference type="ChEBI" id="CHEBI:60240"/>
    </cofactor>
</comment>
<evidence type="ECO:0000256" key="4">
    <source>
        <dbReference type="HAMAP-Rule" id="MF_00528"/>
    </source>
</evidence>
<protein>
    <recommendedName>
        <fullName evidence="4">dTTP/UTP pyrophosphatase</fullName>
        <shortName evidence="4">dTTPase/UTPase</shortName>
        <ecNumber evidence="4">3.6.1.9</ecNumber>
    </recommendedName>
    <alternativeName>
        <fullName evidence="4">Nucleoside triphosphate pyrophosphatase</fullName>
    </alternativeName>
    <alternativeName>
        <fullName evidence="4">Nucleotide pyrophosphatase</fullName>
        <shortName evidence="4">Nucleotide PPase</shortName>
    </alternativeName>
</protein>
<keyword evidence="3 4" id="KW-0546">Nucleotide metabolism</keyword>
<gene>
    <name evidence="5" type="primary">maf</name>
    <name evidence="5" type="ORF">H5V43_12880</name>
</gene>
<dbReference type="HAMAP" id="MF_00528">
    <property type="entry name" value="Maf"/>
    <property type="match status" value="1"/>
</dbReference>
<comment type="catalytic activity">
    <reaction evidence="4">
        <text>dTTP + H2O = dTMP + diphosphate + H(+)</text>
        <dbReference type="Rhea" id="RHEA:28534"/>
        <dbReference type="ChEBI" id="CHEBI:15377"/>
        <dbReference type="ChEBI" id="CHEBI:15378"/>
        <dbReference type="ChEBI" id="CHEBI:33019"/>
        <dbReference type="ChEBI" id="CHEBI:37568"/>
        <dbReference type="ChEBI" id="CHEBI:63528"/>
        <dbReference type="EC" id="3.6.1.9"/>
    </reaction>
</comment>
<sequence>MRLILASASPRRCELLGQIGASPDAVDPADLDETPRKGELPAAYAARVAAEKGALVAGRHPGALVLSGDTVVAAGRRILPKTETEAEARECLQLLSGRRHRVFSAITLIDAEGKARHRLSTNIVTFKRLDRPEIEAYIASEEWRGKAGGYAIQGRAAGLIRAIQGSHSAIMGLPLYETRALLKAAGYPLD</sequence>
<dbReference type="RefSeq" id="WP_025549758.1">
    <property type="nucleotide sequence ID" value="NZ_BATN01000054.1"/>
</dbReference>
<evidence type="ECO:0000256" key="2">
    <source>
        <dbReference type="ARBA" id="ARBA00022801"/>
    </source>
</evidence>